<organism evidence="1 2">
    <name type="scientific">Mycena venus</name>
    <dbReference type="NCBI Taxonomy" id="2733690"/>
    <lineage>
        <taxon>Eukaryota</taxon>
        <taxon>Fungi</taxon>
        <taxon>Dikarya</taxon>
        <taxon>Basidiomycota</taxon>
        <taxon>Agaricomycotina</taxon>
        <taxon>Agaricomycetes</taxon>
        <taxon>Agaricomycetidae</taxon>
        <taxon>Agaricales</taxon>
        <taxon>Marasmiineae</taxon>
        <taxon>Mycenaceae</taxon>
        <taxon>Mycena</taxon>
    </lineage>
</organism>
<comment type="caution">
    <text evidence="1">The sequence shown here is derived from an EMBL/GenBank/DDBJ whole genome shotgun (WGS) entry which is preliminary data.</text>
</comment>
<protein>
    <submittedName>
        <fullName evidence="1">F-box domain-containing protein</fullName>
    </submittedName>
</protein>
<dbReference type="InterPro" id="IPR032675">
    <property type="entry name" value="LRR_dom_sf"/>
</dbReference>
<accession>A0A8H6XAV2</accession>
<proteinExistence type="predicted"/>
<keyword evidence="2" id="KW-1185">Reference proteome</keyword>
<sequence length="583" mass="65425">MRPAGSGSPAISEPDLVFDIEQALSLPARTPDKSLPFRLHSSCLFALDTGQLQRYSEVARMVSSSRQALAGPNFGHLSNRDAEYPSPAQNILVKDSDGRLRLTRFTRRDSTLPSEILTLIFIQCLPDEDFVIPSPTTAPFLLCAVCHRWRQITLSTRILWSSLALRPICMLNRTPYDRDDFNQMRLLRGHNALSFDCPELSDTEGADAVELYDTWLSRARGAPLSLRVAEDQEVYGAPDWYLSAKASLIKSLVTLSEQWRNLELDLPEEDLFPSLPVKGKYPLLEKLSLTISSDYLRHSISFCDAPKLREVFLYPYDRHIQLPWHQLTSLRIHDIILYGHSAHFLLDILGRASNLVDASLGITVFELEPLELPEAAVLLPYLQSLHLTDEGDHGSLVTFLACLKAPSLKTLSVDDSESPTDISPFLSFVSQSAFQLHTLKLSRMPGTTDLLIQCLKAIPSVVHLKLRPSQLDNTLLSQFTGHSDFLPKLESFHLVAVYSEITGTTPDIAVNVMDMLHWRWTAVGVTRLQSFRLAYNAKEPGFNCNGKIPGLDDALSSRSKFRRLQNEGMVLYVGQAEYIDYSL</sequence>
<dbReference type="OrthoDB" id="3249706at2759"/>
<dbReference type="Proteomes" id="UP000620124">
    <property type="component" value="Unassembled WGS sequence"/>
</dbReference>
<name>A0A8H6XAV2_9AGAR</name>
<dbReference type="AlphaFoldDB" id="A0A8H6XAV2"/>
<evidence type="ECO:0000313" key="2">
    <source>
        <dbReference type="Proteomes" id="UP000620124"/>
    </source>
</evidence>
<dbReference type="EMBL" id="JACAZI010000021">
    <property type="protein sequence ID" value="KAF7337875.1"/>
    <property type="molecule type" value="Genomic_DNA"/>
</dbReference>
<evidence type="ECO:0000313" key="1">
    <source>
        <dbReference type="EMBL" id="KAF7337875.1"/>
    </source>
</evidence>
<reference evidence="1" key="1">
    <citation type="submission" date="2020-05" db="EMBL/GenBank/DDBJ databases">
        <title>Mycena genomes resolve the evolution of fungal bioluminescence.</title>
        <authorList>
            <person name="Tsai I.J."/>
        </authorList>
    </citation>
    <scope>NUCLEOTIDE SEQUENCE</scope>
    <source>
        <strain evidence="1">CCC161011</strain>
    </source>
</reference>
<dbReference type="SUPFAM" id="SSF52047">
    <property type="entry name" value="RNI-like"/>
    <property type="match status" value="1"/>
</dbReference>
<dbReference type="Gene3D" id="3.80.10.10">
    <property type="entry name" value="Ribonuclease Inhibitor"/>
    <property type="match status" value="1"/>
</dbReference>
<gene>
    <name evidence="1" type="ORF">MVEN_02010500</name>
</gene>